<dbReference type="RefSeq" id="WP_111871490.1">
    <property type="nucleotide sequence ID" value="NZ_QLYX01000018.1"/>
</dbReference>
<keyword evidence="1" id="KW-0805">Transcription regulation</keyword>
<evidence type="ECO:0000256" key="2">
    <source>
        <dbReference type="ARBA" id="ARBA00023125"/>
    </source>
</evidence>
<gene>
    <name evidence="5" type="ORF">DPM19_30260</name>
</gene>
<evidence type="ECO:0000256" key="3">
    <source>
        <dbReference type="ARBA" id="ARBA00023163"/>
    </source>
</evidence>
<dbReference type="EMBL" id="QLYX01000018">
    <property type="protein sequence ID" value="RAY11584.1"/>
    <property type="molecule type" value="Genomic_DNA"/>
</dbReference>
<dbReference type="AlphaFoldDB" id="A0A365GXL6"/>
<protein>
    <submittedName>
        <fullName evidence="5">Transcriptional regulator</fullName>
    </submittedName>
</protein>
<organism evidence="5 6">
    <name type="scientific">Actinomadura craniellae</name>
    <dbReference type="NCBI Taxonomy" id="2231787"/>
    <lineage>
        <taxon>Bacteria</taxon>
        <taxon>Bacillati</taxon>
        <taxon>Actinomycetota</taxon>
        <taxon>Actinomycetes</taxon>
        <taxon>Streptosporangiales</taxon>
        <taxon>Thermomonosporaceae</taxon>
        <taxon>Actinomadura</taxon>
    </lineage>
</organism>
<dbReference type="SUPFAM" id="SSF46785">
    <property type="entry name" value="Winged helix' DNA-binding domain"/>
    <property type="match status" value="1"/>
</dbReference>
<dbReference type="InterPro" id="IPR002577">
    <property type="entry name" value="HTH_HxlR"/>
</dbReference>
<keyword evidence="3" id="KW-0804">Transcription</keyword>
<dbReference type="Pfam" id="PF01638">
    <property type="entry name" value="HxlR"/>
    <property type="match status" value="1"/>
</dbReference>
<accession>A0A365GXL6</accession>
<dbReference type="Gene3D" id="1.10.10.10">
    <property type="entry name" value="Winged helix-like DNA-binding domain superfamily/Winged helix DNA-binding domain"/>
    <property type="match status" value="1"/>
</dbReference>
<dbReference type="Proteomes" id="UP000251891">
    <property type="component" value="Unassembled WGS sequence"/>
</dbReference>
<keyword evidence="2" id="KW-0238">DNA-binding</keyword>
<evidence type="ECO:0000259" key="4">
    <source>
        <dbReference type="PROSITE" id="PS51118"/>
    </source>
</evidence>
<comment type="caution">
    <text evidence="5">The sequence shown here is derived from an EMBL/GenBank/DDBJ whole genome shotgun (WGS) entry which is preliminary data.</text>
</comment>
<dbReference type="PROSITE" id="PS51118">
    <property type="entry name" value="HTH_HXLR"/>
    <property type="match status" value="1"/>
</dbReference>
<evidence type="ECO:0000313" key="5">
    <source>
        <dbReference type="EMBL" id="RAY11584.1"/>
    </source>
</evidence>
<dbReference type="OrthoDB" id="370168at2"/>
<dbReference type="InterPro" id="IPR036390">
    <property type="entry name" value="WH_DNA-bd_sf"/>
</dbReference>
<reference evidence="5 6" key="1">
    <citation type="submission" date="2018-06" db="EMBL/GenBank/DDBJ databases">
        <title>Actinomadura craniellae sp. nov. isolated from marine sponge Craniella sp.</title>
        <authorList>
            <person name="Li L."/>
            <person name="Xu Q.H."/>
            <person name="Lin H.W."/>
            <person name="Lu Y.H."/>
        </authorList>
    </citation>
    <scope>NUCLEOTIDE SEQUENCE [LARGE SCALE GENOMIC DNA]</scope>
    <source>
        <strain evidence="5 6">LHW63021</strain>
    </source>
</reference>
<dbReference type="PANTHER" id="PTHR33204:SF39">
    <property type="entry name" value="TRANSCRIPTIONAL REGULATORY PROTEIN"/>
    <property type="match status" value="1"/>
</dbReference>
<evidence type="ECO:0000256" key="1">
    <source>
        <dbReference type="ARBA" id="ARBA00023015"/>
    </source>
</evidence>
<keyword evidence="6" id="KW-1185">Reference proteome</keyword>
<sequence length="130" mass="14386">MATTSAMQGCRHPECDANVIGGPGHEVLVMLSDKWVTLIVSALAGGPRRHSELARTVHGATRKMLTQTLRKLERNGLVTRTVTPSVPPRVDYELTRLGRSLLPHQRALKSWAESNIETIYAARERYDAGQ</sequence>
<name>A0A365GXL6_9ACTN</name>
<proteinExistence type="predicted"/>
<dbReference type="GO" id="GO:0003677">
    <property type="term" value="F:DNA binding"/>
    <property type="evidence" value="ECO:0007669"/>
    <property type="project" value="UniProtKB-KW"/>
</dbReference>
<dbReference type="InterPro" id="IPR036388">
    <property type="entry name" value="WH-like_DNA-bd_sf"/>
</dbReference>
<evidence type="ECO:0000313" key="6">
    <source>
        <dbReference type="Proteomes" id="UP000251891"/>
    </source>
</evidence>
<dbReference type="PANTHER" id="PTHR33204">
    <property type="entry name" value="TRANSCRIPTIONAL REGULATOR, MARR FAMILY"/>
    <property type="match status" value="1"/>
</dbReference>
<feature type="domain" description="HTH hxlR-type" evidence="4">
    <location>
        <begin position="15"/>
        <end position="120"/>
    </location>
</feature>